<dbReference type="AlphaFoldDB" id="A0AAV5LIK2"/>
<sequence>MNRAVFYHRREHLIKINTLSLCETLHNQSSLESGVSTPGIPSFLLKTHLHPTILCPFGGFTSFHV</sequence>
<comment type="caution">
    <text evidence="1">The sequence shown here is derived from an EMBL/GenBank/DDBJ whole genome shotgun (WGS) entry which is preliminary data.</text>
</comment>
<dbReference type="Proteomes" id="UP001054252">
    <property type="component" value="Unassembled WGS sequence"/>
</dbReference>
<dbReference type="EMBL" id="BPVZ01000120">
    <property type="protein sequence ID" value="GKV37120.1"/>
    <property type="molecule type" value="Genomic_DNA"/>
</dbReference>
<proteinExistence type="predicted"/>
<name>A0AAV5LIK2_9ROSI</name>
<evidence type="ECO:0000313" key="1">
    <source>
        <dbReference type="EMBL" id="GKV37120.1"/>
    </source>
</evidence>
<organism evidence="1 2">
    <name type="scientific">Rubroshorea leprosula</name>
    <dbReference type="NCBI Taxonomy" id="152421"/>
    <lineage>
        <taxon>Eukaryota</taxon>
        <taxon>Viridiplantae</taxon>
        <taxon>Streptophyta</taxon>
        <taxon>Embryophyta</taxon>
        <taxon>Tracheophyta</taxon>
        <taxon>Spermatophyta</taxon>
        <taxon>Magnoliopsida</taxon>
        <taxon>eudicotyledons</taxon>
        <taxon>Gunneridae</taxon>
        <taxon>Pentapetalae</taxon>
        <taxon>rosids</taxon>
        <taxon>malvids</taxon>
        <taxon>Malvales</taxon>
        <taxon>Dipterocarpaceae</taxon>
        <taxon>Rubroshorea</taxon>
    </lineage>
</organism>
<protein>
    <submittedName>
        <fullName evidence="1">Uncharacterized protein</fullName>
    </submittedName>
</protein>
<keyword evidence="2" id="KW-1185">Reference proteome</keyword>
<reference evidence="1 2" key="1">
    <citation type="journal article" date="2021" name="Commun. Biol.">
        <title>The genome of Shorea leprosula (Dipterocarpaceae) highlights the ecological relevance of drought in aseasonal tropical rainforests.</title>
        <authorList>
            <person name="Ng K.K.S."/>
            <person name="Kobayashi M.J."/>
            <person name="Fawcett J.A."/>
            <person name="Hatakeyama M."/>
            <person name="Paape T."/>
            <person name="Ng C.H."/>
            <person name="Ang C.C."/>
            <person name="Tnah L.H."/>
            <person name="Lee C.T."/>
            <person name="Nishiyama T."/>
            <person name="Sese J."/>
            <person name="O'Brien M.J."/>
            <person name="Copetti D."/>
            <person name="Mohd Noor M.I."/>
            <person name="Ong R.C."/>
            <person name="Putra M."/>
            <person name="Sireger I.Z."/>
            <person name="Indrioko S."/>
            <person name="Kosugi Y."/>
            <person name="Izuno A."/>
            <person name="Isagi Y."/>
            <person name="Lee S.L."/>
            <person name="Shimizu K.K."/>
        </authorList>
    </citation>
    <scope>NUCLEOTIDE SEQUENCE [LARGE SCALE GENOMIC DNA]</scope>
    <source>
        <strain evidence="1">214</strain>
    </source>
</reference>
<accession>A0AAV5LIK2</accession>
<gene>
    <name evidence="1" type="ORF">SLEP1_g45182</name>
</gene>
<evidence type="ECO:0000313" key="2">
    <source>
        <dbReference type="Proteomes" id="UP001054252"/>
    </source>
</evidence>